<sequence length="266" mass="29871">MTRHKHHIPHPPFAHNLITIYLHILFWHPSSLHLNLFNGWNVNSKSNPMVISLNSFVAFTFTANHQSAPRVCIGVPILKAKPFSTRSSTLKLIHTRNGKPFLVANSDRVTTETSDKTSDITKTSETEEVKSTPEPSEFKQDSTNGGINSSPKRLKLTAREKLKAARVRNRESEPKAAKKEELGSKVLEALRETDRVTGKKRSGLPEAPTNMLDDSKRGMPKKGLTFELPVGWDVFLIITSVVVISTIMFTTTYIVWKVGAIHFNEY</sequence>
<reference evidence="1 2" key="2">
    <citation type="journal article" date="2022" name="Mol. Ecol. Resour.">
        <title>The genomes of chicory, endive, great burdock and yacon provide insights into Asteraceae paleo-polyploidization history and plant inulin production.</title>
        <authorList>
            <person name="Fan W."/>
            <person name="Wang S."/>
            <person name="Wang H."/>
            <person name="Wang A."/>
            <person name="Jiang F."/>
            <person name="Liu H."/>
            <person name="Zhao H."/>
            <person name="Xu D."/>
            <person name="Zhang Y."/>
        </authorList>
    </citation>
    <scope>NUCLEOTIDE SEQUENCE [LARGE SCALE GENOMIC DNA]</scope>
    <source>
        <strain evidence="2">cv. Yunnan</strain>
        <tissue evidence="1">Leaves</tissue>
    </source>
</reference>
<keyword evidence="2" id="KW-1185">Reference proteome</keyword>
<gene>
    <name evidence="1" type="ORF">L1987_35160</name>
</gene>
<dbReference type="EMBL" id="CM042028">
    <property type="protein sequence ID" value="KAI3799855.1"/>
    <property type="molecule type" value="Genomic_DNA"/>
</dbReference>
<evidence type="ECO:0000313" key="1">
    <source>
        <dbReference type="EMBL" id="KAI3799855.1"/>
    </source>
</evidence>
<evidence type="ECO:0000313" key="2">
    <source>
        <dbReference type="Proteomes" id="UP001056120"/>
    </source>
</evidence>
<accession>A0ACB9HX81</accession>
<reference evidence="2" key="1">
    <citation type="journal article" date="2022" name="Mol. Ecol. Resour.">
        <title>The genomes of chicory, endive, great burdock and yacon provide insights into Asteraceae palaeo-polyploidization history and plant inulin production.</title>
        <authorList>
            <person name="Fan W."/>
            <person name="Wang S."/>
            <person name="Wang H."/>
            <person name="Wang A."/>
            <person name="Jiang F."/>
            <person name="Liu H."/>
            <person name="Zhao H."/>
            <person name="Xu D."/>
            <person name="Zhang Y."/>
        </authorList>
    </citation>
    <scope>NUCLEOTIDE SEQUENCE [LARGE SCALE GENOMIC DNA]</scope>
    <source>
        <strain evidence="2">cv. Yunnan</strain>
    </source>
</reference>
<proteinExistence type="predicted"/>
<comment type="caution">
    <text evidence="1">The sequence shown here is derived from an EMBL/GenBank/DDBJ whole genome shotgun (WGS) entry which is preliminary data.</text>
</comment>
<protein>
    <submittedName>
        <fullName evidence="1">Uncharacterized protein</fullName>
    </submittedName>
</protein>
<organism evidence="1 2">
    <name type="scientific">Smallanthus sonchifolius</name>
    <dbReference type="NCBI Taxonomy" id="185202"/>
    <lineage>
        <taxon>Eukaryota</taxon>
        <taxon>Viridiplantae</taxon>
        <taxon>Streptophyta</taxon>
        <taxon>Embryophyta</taxon>
        <taxon>Tracheophyta</taxon>
        <taxon>Spermatophyta</taxon>
        <taxon>Magnoliopsida</taxon>
        <taxon>eudicotyledons</taxon>
        <taxon>Gunneridae</taxon>
        <taxon>Pentapetalae</taxon>
        <taxon>asterids</taxon>
        <taxon>campanulids</taxon>
        <taxon>Asterales</taxon>
        <taxon>Asteraceae</taxon>
        <taxon>Asteroideae</taxon>
        <taxon>Heliantheae alliance</taxon>
        <taxon>Millerieae</taxon>
        <taxon>Smallanthus</taxon>
    </lineage>
</organism>
<dbReference type="Proteomes" id="UP001056120">
    <property type="component" value="Linkage Group LG11"/>
</dbReference>
<name>A0ACB9HX81_9ASTR</name>